<proteinExistence type="inferred from homology"/>
<keyword evidence="3 4" id="KW-0546">Nucleotide metabolism</keyword>
<evidence type="ECO:0000256" key="1">
    <source>
        <dbReference type="ARBA" id="ARBA00001968"/>
    </source>
</evidence>
<evidence type="ECO:0000313" key="6">
    <source>
        <dbReference type="Proteomes" id="UP000182063"/>
    </source>
</evidence>
<dbReference type="PIRSF" id="PIRSF006305">
    <property type="entry name" value="Maf"/>
    <property type="match status" value="1"/>
</dbReference>
<comment type="cofactor">
    <cofactor evidence="1 4">
        <name>a divalent metal cation</name>
        <dbReference type="ChEBI" id="CHEBI:60240"/>
    </cofactor>
</comment>
<dbReference type="InterPro" id="IPR029001">
    <property type="entry name" value="ITPase-like_fam"/>
</dbReference>
<dbReference type="STRING" id="1921510.BSL82_12810"/>
<dbReference type="GO" id="GO:0009117">
    <property type="term" value="P:nucleotide metabolic process"/>
    <property type="evidence" value="ECO:0007669"/>
    <property type="project" value="UniProtKB-KW"/>
</dbReference>
<dbReference type="PANTHER" id="PTHR43213:SF5">
    <property type="entry name" value="BIFUNCTIONAL DTTP_UTP PYROPHOSPHATASE_METHYLTRANSFERASE PROTEIN-RELATED"/>
    <property type="match status" value="1"/>
</dbReference>
<dbReference type="InterPro" id="IPR003697">
    <property type="entry name" value="Maf-like"/>
</dbReference>
<dbReference type="HAMAP" id="MF_00528">
    <property type="entry name" value="Maf"/>
    <property type="match status" value="1"/>
</dbReference>
<keyword evidence="6" id="KW-1185">Reference proteome</keyword>
<comment type="catalytic activity">
    <reaction evidence="4">
        <text>a ribonucleoside 5'-triphosphate + H2O = a ribonucleoside 5'-phosphate + diphosphate + H(+)</text>
        <dbReference type="Rhea" id="RHEA:23996"/>
        <dbReference type="ChEBI" id="CHEBI:15377"/>
        <dbReference type="ChEBI" id="CHEBI:15378"/>
        <dbReference type="ChEBI" id="CHEBI:33019"/>
        <dbReference type="ChEBI" id="CHEBI:58043"/>
        <dbReference type="ChEBI" id="CHEBI:61557"/>
        <dbReference type="EC" id="3.6.1.9"/>
    </reaction>
</comment>
<dbReference type="Gene3D" id="3.90.950.10">
    <property type="match status" value="1"/>
</dbReference>
<comment type="caution">
    <text evidence="4">Lacks conserved residue(s) required for the propagation of feature annotation.</text>
</comment>
<comment type="function">
    <text evidence="4">Nucleoside triphosphate pyrophosphatase. May have a dual role in cell division arrest and in preventing the incorporation of modified nucleotides into cellular nucleic acids.</text>
</comment>
<evidence type="ECO:0000256" key="3">
    <source>
        <dbReference type="ARBA" id="ARBA00023080"/>
    </source>
</evidence>
<reference evidence="6" key="1">
    <citation type="submission" date="2016-11" db="EMBL/GenBank/DDBJ databases">
        <title>Complete Genome Sequence of alachlor-degrading Sphingomonas sp. strain JJ-A5.</title>
        <authorList>
            <person name="Lee H."/>
            <person name="Ka J.-O."/>
        </authorList>
    </citation>
    <scope>NUCLEOTIDE SEQUENCE [LARGE SCALE GENOMIC DNA]</scope>
    <source>
        <strain evidence="6">JJ-A5</strain>
    </source>
</reference>
<comment type="similarity">
    <text evidence="4">Belongs to the Maf family.</text>
</comment>
<evidence type="ECO:0000256" key="2">
    <source>
        <dbReference type="ARBA" id="ARBA00022801"/>
    </source>
</evidence>
<keyword evidence="2 4" id="KW-0378">Hydrolase</keyword>
<name>A0A1L3ZWS6_9SPHN</name>
<evidence type="ECO:0000313" key="5">
    <source>
        <dbReference type="EMBL" id="API60078.1"/>
    </source>
</evidence>
<dbReference type="GO" id="GO:0047429">
    <property type="term" value="F:nucleoside triphosphate diphosphatase activity"/>
    <property type="evidence" value="ECO:0007669"/>
    <property type="project" value="UniProtKB-EC"/>
</dbReference>
<dbReference type="AlphaFoldDB" id="A0A1L3ZWS6"/>
<dbReference type="KEGG" id="sphj:BSL82_12810"/>
<sequence length="197" mass="21151">MLVLASGSAARTALLTAAGVAHDVMVAQVDEDSAKQAFKERGLQPRDIADGLAELKAVKVSQRRPEALVLGADQILAAEDGGLLDKPGSREEAADQLRSLRGKDHVLISSAVIALGGQPIWRAVDEARLTVRNFSDSFLKAYLDHEWPAISGCVGGYRLEAMGAQLFSRIRGDHFTILGLPLLPVLDFLRVRGELTS</sequence>
<feature type="active site" description="Proton acceptor" evidence="4">
    <location>
        <position position="73"/>
    </location>
</feature>
<dbReference type="RefSeq" id="WP_072597864.1">
    <property type="nucleotide sequence ID" value="NZ_CP018221.1"/>
</dbReference>
<organism evidence="5 6">
    <name type="scientific">Tardibacter chloracetimidivorans</name>
    <dbReference type="NCBI Taxonomy" id="1921510"/>
    <lineage>
        <taxon>Bacteria</taxon>
        <taxon>Pseudomonadati</taxon>
        <taxon>Pseudomonadota</taxon>
        <taxon>Alphaproteobacteria</taxon>
        <taxon>Sphingomonadales</taxon>
        <taxon>Sphingomonadaceae</taxon>
        <taxon>Tardibacter</taxon>
    </lineage>
</organism>
<comment type="subcellular location">
    <subcellularLocation>
        <location evidence="4">Cytoplasm</location>
    </subcellularLocation>
</comment>
<dbReference type="PANTHER" id="PTHR43213">
    <property type="entry name" value="BIFUNCTIONAL DTTP/UTP PYROPHOSPHATASE/METHYLTRANSFERASE PROTEIN-RELATED"/>
    <property type="match status" value="1"/>
</dbReference>
<dbReference type="Proteomes" id="UP000182063">
    <property type="component" value="Chromosome"/>
</dbReference>
<comment type="catalytic activity">
    <reaction evidence="4">
        <text>a 2'-deoxyribonucleoside 5'-triphosphate + H2O = a 2'-deoxyribonucleoside 5'-phosphate + diphosphate + H(+)</text>
        <dbReference type="Rhea" id="RHEA:44644"/>
        <dbReference type="ChEBI" id="CHEBI:15377"/>
        <dbReference type="ChEBI" id="CHEBI:15378"/>
        <dbReference type="ChEBI" id="CHEBI:33019"/>
        <dbReference type="ChEBI" id="CHEBI:61560"/>
        <dbReference type="ChEBI" id="CHEBI:65317"/>
        <dbReference type="EC" id="3.6.1.9"/>
    </reaction>
</comment>
<protein>
    <recommendedName>
        <fullName evidence="4">Nucleoside triphosphate pyrophosphatase</fullName>
        <ecNumber evidence="4">3.6.1.9</ecNumber>
    </recommendedName>
    <alternativeName>
        <fullName evidence="4">Nucleotide pyrophosphatase</fullName>
        <shortName evidence="4">Nucleotide PPase</shortName>
    </alternativeName>
</protein>
<dbReference type="Pfam" id="PF02545">
    <property type="entry name" value="Maf"/>
    <property type="match status" value="1"/>
</dbReference>
<dbReference type="EC" id="3.6.1.9" evidence="4"/>
<gene>
    <name evidence="5" type="ORF">BSL82_12810</name>
</gene>
<dbReference type="OrthoDB" id="9813962at2"/>
<keyword evidence="4" id="KW-0963">Cytoplasm</keyword>
<evidence type="ECO:0000256" key="4">
    <source>
        <dbReference type="HAMAP-Rule" id="MF_00528"/>
    </source>
</evidence>
<accession>A0A1L3ZWS6</accession>
<dbReference type="EMBL" id="CP018221">
    <property type="protein sequence ID" value="API60078.1"/>
    <property type="molecule type" value="Genomic_DNA"/>
</dbReference>
<dbReference type="SUPFAM" id="SSF52972">
    <property type="entry name" value="ITPase-like"/>
    <property type="match status" value="1"/>
</dbReference>
<dbReference type="GO" id="GO:0005737">
    <property type="term" value="C:cytoplasm"/>
    <property type="evidence" value="ECO:0007669"/>
    <property type="project" value="UniProtKB-SubCell"/>
</dbReference>